<keyword evidence="1" id="KW-0812">Transmembrane</keyword>
<dbReference type="EMBL" id="FQVB01000003">
    <property type="protein sequence ID" value="SHE30995.1"/>
    <property type="molecule type" value="Genomic_DNA"/>
</dbReference>
<evidence type="ECO:0000313" key="3">
    <source>
        <dbReference type="Proteomes" id="UP000184076"/>
    </source>
</evidence>
<dbReference type="STRING" id="1121391.SAMN02745206_00086"/>
<name>A0A1M4SFM8_9BACT</name>
<dbReference type="AlphaFoldDB" id="A0A1M4SFM8"/>
<accession>A0A1M4SFM8</accession>
<dbReference type="Proteomes" id="UP000184076">
    <property type="component" value="Unassembled WGS sequence"/>
</dbReference>
<feature type="transmembrane region" description="Helical" evidence="1">
    <location>
        <begin position="20"/>
        <end position="41"/>
    </location>
</feature>
<protein>
    <submittedName>
        <fullName evidence="2">Uncharacterized protein</fullName>
    </submittedName>
</protein>
<reference evidence="3" key="1">
    <citation type="submission" date="2016-11" db="EMBL/GenBank/DDBJ databases">
        <authorList>
            <person name="Varghese N."/>
            <person name="Submissions S."/>
        </authorList>
    </citation>
    <scope>NUCLEOTIDE SEQUENCE [LARGE SCALE GENOMIC DNA]</scope>
    <source>
        <strain evidence="3">DSM 9756</strain>
    </source>
</reference>
<keyword evidence="1" id="KW-0472">Membrane</keyword>
<dbReference type="OrthoDB" id="5495908at2"/>
<evidence type="ECO:0000256" key="1">
    <source>
        <dbReference type="SAM" id="Phobius"/>
    </source>
</evidence>
<evidence type="ECO:0000313" key="2">
    <source>
        <dbReference type="EMBL" id="SHE30995.1"/>
    </source>
</evidence>
<dbReference type="RefSeq" id="WP_073035892.1">
    <property type="nucleotide sequence ID" value="NZ_FQVB01000003.1"/>
</dbReference>
<sequence>MHLQTAVEWFRQVATEHLTSILLCILTLAVIGAVFILRWWLRRRWHALLQESASENFHLGDPADLTTQDQEALACLKQMRREVFHAPESQLSIAFESLFQRSQDVVRRIARIYHPDKEEPEYQASLEGLLQLTQRVTARLQAIAGYGPFRVLASRRLAHYRSLYRTYQSVQESPLVQGLRKHKRIYKVARLLWNLRNIKNPFYWLGKELSQEGYFLMLRWFHIALVNQVGKEAIRLYSSRPFIHDEERDLALACLKVLHECRQSGRLDAGSLERWVVFVCGLPVLDANSKLRLIRGACSGDLPPDVEKEDFRTSRGKKWYQKGMEMVPRKDSE</sequence>
<keyword evidence="1" id="KW-1133">Transmembrane helix</keyword>
<organism evidence="2 3">
    <name type="scientific">Desulfacinum infernum DSM 9756</name>
    <dbReference type="NCBI Taxonomy" id="1121391"/>
    <lineage>
        <taxon>Bacteria</taxon>
        <taxon>Pseudomonadati</taxon>
        <taxon>Thermodesulfobacteriota</taxon>
        <taxon>Syntrophobacteria</taxon>
        <taxon>Syntrophobacterales</taxon>
        <taxon>Syntrophobacteraceae</taxon>
        <taxon>Desulfacinum</taxon>
    </lineage>
</organism>
<gene>
    <name evidence="2" type="ORF">SAMN02745206_00086</name>
</gene>
<keyword evidence="3" id="KW-1185">Reference proteome</keyword>
<proteinExistence type="predicted"/>